<comment type="caution">
    <text evidence="1">The sequence shown here is derived from an EMBL/GenBank/DDBJ whole genome shotgun (WGS) entry which is preliminary data.</text>
</comment>
<name>A0A4Y8WI71_9VIBR</name>
<dbReference type="Proteomes" id="UP000297753">
    <property type="component" value="Unassembled WGS sequence"/>
</dbReference>
<keyword evidence="2" id="KW-1185">Reference proteome</keyword>
<dbReference type="RefSeq" id="WP_134834975.1">
    <property type="nucleotide sequence ID" value="NZ_SATR01000008.1"/>
</dbReference>
<protein>
    <recommendedName>
        <fullName evidence="3">Phosphate ABC transporter substrate-binding protein</fullName>
    </recommendedName>
</protein>
<evidence type="ECO:0000313" key="1">
    <source>
        <dbReference type="EMBL" id="TFH92285.1"/>
    </source>
</evidence>
<reference evidence="1 2" key="1">
    <citation type="submission" date="2019-01" db="EMBL/GenBank/DDBJ databases">
        <title>Vibrio BEI176 sp. nov, a marine bacterium isolated from China: eastern marignal seas.</title>
        <authorList>
            <person name="Li B."/>
        </authorList>
    </citation>
    <scope>NUCLEOTIDE SEQUENCE [LARGE SCALE GENOMIC DNA]</scope>
    <source>
        <strain evidence="1 2">BEI176</strain>
    </source>
</reference>
<proteinExistence type="predicted"/>
<organism evidence="1 2">
    <name type="scientific">Vibrio ouci</name>
    <dbReference type="NCBI Taxonomy" id="2499078"/>
    <lineage>
        <taxon>Bacteria</taxon>
        <taxon>Pseudomonadati</taxon>
        <taxon>Pseudomonadota</taxon>
        <taxon>Gammaproteobacteria</taxon>
        <taxon>Vibrionales</taxon>
        <taxon>Vibrionaceae</taxon>
        <taxon>Vibrio</taxon>
    </lineage>
</organism>
<evidence type="ECO:0008006" key="3">
    <source>
        <dbReference type="Google" id="ProtNLM"/>
    </source>
</evidence>
<accession>A0A4Y8WI71</accession>
<dbReference type="OrthoDB" id="5368544at2"/>
<dbReference type="EMBL" id="SATR01000008">
    <property type="protein sequence ID" value="TFH92285.1"/>
    <property type="molecule type" value="Genomic_DNA"/>
</dbReference>
<evidence type="ECO:0000313" key="2">
    <source>
        <dbReference type="Proteomes" id="UP000297753"/>
    </source>
</evidence>
<gene>
    <name evidence="1" type="ORF">ELS82_07675</name>
</gene>
<dbReference type="AlphaFoldDB" id="A0A4Y8WI71"/>
<sequence length="153" mass="17224">MYFSRIIVGLMIVGLSLFSIPINANPDLDNLPIAIFSIDPVFSELSQSKARKLYRGKTKRLDGKRVELADWPEHTTERVSFYHALLGKNPAQMNAHWASLSFSGKARPPKEIANADIESLLAWMSEKSHRIGYAPLNQLPDNATILYVVSREK</sequence>